<evidence type="ECO:0000256" key="1">
    <source>
        <dbReference type="ARBA" id="ARBA00022553"/>
    </source>
</evidence>
<dbReference type="PANTHER" id="PTHR44591">
    <property type="entry name" value="STRESS RESPONSE REGULATOR PROTEIN 1"/>
    <property type="match status" value="1"/>
</dbReference>
<dbReference type="PANTHER" id="PTHR44591:SF23">
    <property type="entry name" value="CHEY SUBFAMILY"/>
    <property type="match status" value="1"/>
</dbReference>
<dbReference type="GO" id="GO:0000160">
    <property type="term" value="P:phosphorelay signal transduction system"/>
    <property type="evidence" value="ECO:0007669"/>
    <property type="project" value="UniProtKB-KW"/>
</dbReference>
<feature type="modified residue" description="4-aspartylphosphate" evidence="2">
    <location>
        <position position="322"/>
    </location>
</feature>
<name>A0A6B3NHV4_9CYAN</name>
<evidence type="ECO:0000256" key="2">
    <source>
        <dbReference type="PROSITE-ProRule" id="PRU00169"/>
    </source>
</evidence>
<dbReference type="EMBL" id="JAAHFQ010000395">
    <property type="protein sequence ID" value="NER29594.1"/>
    <property type="molecule type" value="Genomic_DNA"/>
</dbReference>
<dbReference type="InterPro" id="IPR024186">
    <property type="entry name" value="Sig_transdc_resp-reg_PatA"/>
</dbReference>
<dbReference type="AlphaFoldDB" id="A0A6B3NHV4"/>
<reference evidence="4" key="1">
    <citation type="submission" date="2019-11" db="EMBL/GenBank/DDBJ databases">
        <title>Genomic insights into an expanded diversity of filamentous marine cyanobacteria reveals the extraordinary biosynthetic potential of Moorea and Okeania.</title>
        <authorList>
            <person name="Ferreira Leao T."/>
            <person name="Wang M."/>
            <person name="Moss N."/>
            <person name="Da Silva R."/>
            <person name="Sanders J."/>
            <person name="Nurk S."/>
            <person name="Gurevich A."/>
            <person name="Humphrey G."/>
            <person name="Reher R."/>
            <person name="Zhu Q."/>
            <person name="Belda-Ferre P."/>
            <person name="Glukhov E."/>
            <person name="Rex R."/>
            <person name="Dorrestein P.C."/>
            <person name="Knight R."/>
            <person name="Pevzner P."/>
            <person name="Gerwick W.H."/>
            <person name="Gerwick L."/>
        </authorList>
    </citation>
    <scope>NUCLEOTIDE SEQUENCE</scope>
    <source>
        <strain evidence="4">SIO1C4</strain>
    </source>
</reference>
<dbReference type="InterPro" id="IPR011006">
    <property type="entry name" value="CheY-like_superfamily"/>
</dbReference>
<comment type="caution">
    <text evidence="4">The sequence shown here is derived from an EMBL/GenBank/DDBJ whole genome shotgun (WGS) entry which is preliminary data.</text>
</comment>
<dbReference type="GO" id="GO:0043158">
    <property type="term" value="P:heterocyst development"/>
    <property type="evidence" value="ECO:0007669"/>
    <property type="project" value="UniProtKB-KW"/>
</dbReference>
<dbReference type="Pfam" id="PF00072">
    <property type="entry name" value="Response_reg"/>
    <property type="match status" value="1"/>
</dbReference>
<dbReference type="SMART" id="SM00448">
    <property type="entry name" value="REC"/>
    <property type="match status" value="1"/>
</dbReference>
<dbReference type="GO" id="GO:0030428">
    <property type="term" value="C:cell septum"/>
    <property type="evidence" value="ECO:0007669"/>
    <property type="project" value="UniProtKB-SubCell"/>
</dbReference>
<gene>
    <name evidence="4" type="ORF">F6J89_18720</name>
</gene>
<dbReference type="PIRSF" id="PIRSF005897">
    <property type="entry name" value="RR_PatA"/>
    <property type="match status" value="1"/>
</dbReference>
<sequence length="391" mass="44730">MYRELGLESQSDNHQVLEKLTTELEQLSARADGELLIYHGEDRWRLHIIRGKLLYAADELHPVRRLQRALKQHCPRWNWSTQSYHFSNDKFWQCHLLDQGIQQKQLSLIQAKLVIRSVLLECLFELSSYPDLKSDWKPSQKPIETLCQGAALSSWGMQAVFSQAKRMQQKEQAAGLVLINPSLAPILKQGVHLPKTQVFDKYLNGKFTLWDIALHLEKSVAEVTCCLLPLIDQKILEFQEIPDLTITTLKQPVETKHPPSEVRSTKNFEKQPLIACIDDSPVLAHSLKKILVPAGYQMLSIQEPMRGFAKLIEHKPDLILLDLLLPNADGYSICKFLRESSAFEKTPIIILTAKNTPIDRVRAKLVGATEFLSKPPQPQDLLQKVRQYIVQ</sequence>
<dbReference type="SUPFAM" id="SSF52172">
    <property type="entry name" value="CheY-like"/>
    <property type="match status" value="1"/>
</dbReference>
<protein>
    <submittedName>
        <fullName evidence="4">Response regulator</fullName>
    </submittedName>
</protein>
<organism evidence="4">
    <name type="scientific">Symploca sp. SIO1C4</name>
    <dbReference type="NCBI Taxonomy" id="2607765"/>
    <lineage>
        <taxon>Bacteria</taxon>
        <taxon>Bacillati</taxon>
        <taxon>Cyanobacteriota</taxon>
        <taxon>Cyanophyceae</taxon>
        <taxon>Coleofasciculales</taxon>
        <taxon>Coleofasciculaceae</taxon>
        <taxon>Symploca</taxon>
    </lineage>
</organism>
<keyword evidence="1 2" id="KW-0597">Phosphoprotein</keyword>
<accession>A0A6B3NHV4</accession>
<dbReference type="InterPro" id="IPR050595">
    <property type="entry name" value="Bact_response_regulator"/>
</dbReference>
<evidence type="ECO:0000259" key="3">
    <source>
        <dbReference type="PROSITE" id="PS50110"/>
    </source>
</evidence>
<feature type="domain" description="Response regulatory" evidence="3">
    <location>
        <begin position="273"/>
        <end position="389"/>
    </location>
</feature>
<dbReference type="Gene3D" id="3.40.50.2300">
    <property type="match status" value="1"/>
</dbReference>
<proteinExistence type="predicted"/>
<evidence type="ECO:0000313" key="4">
    <source>
        <dbReference type="EMBL" id="NER29594.1"/>
    </source>
</evidence>
<dbReference type="InterPro" id="IPR001789">
    <property type="entry name" value="Sig_transdc_resp-reg_receiver"/>
</dbReference>
<dbReference type="PROSITE" id="PS50110">
    <property type="entry name" value="RESPONSE_REGULATORY"/>
    <property type="match status" value="1"/>
</dbReference>